<evidence type="ECO:0000256" key="4">
    <source>
        <dbReference type="ARBA" id="ARBA00022867"/>
    </source>
</evidence>
<name>A0A8S1HE10_9PELO</name>
<evidence type="ECO:0000259" key="8">
    <source>
        <dbReference type="Pfam" id="PF00135"/>
    </source>
</evidence>
<comment type="caution">
    <text evidence="9">The sequence shown here is derived from an EMBL/GenBank/DDBJ whole genome shotgun (WGS) entry which is preliminary data.</text>
</comment>
<evidence type="ECO:0000256" key="5">
    <source>
        <dbReference type="ARBA" id="ARBA00023157"/>
    </source>
</evidence>
<evidence type="ECO:0000256" key="3">
    <source>
        <dbReference type="ARBA" id="ARBA00022801"/>
    </source>
</evidence>
<protein>
    <recommendedName>
        <fullName evidence="7">Carboxylic ester hydrolase</fullName>
        <ecNumber evidence="7">3.1.1.-</ecNumber>
    </recommendedName>
</protein>
<dbReference type="PANTHER" id="PTHR43918:SF2">
    <property type="entry name" value="CARBOXYLIC ESTER HYDROLASE"/>
    <property type="match status" value="1"/>
</dbReference>
<feature type="active site" description="Charge relay system" evidence="6">
    <location>
        <position position="336"/>
    </location>
</feature>
<dbReference type="GO" id="GO:0005615">
    <property type="term" value="C:extracellular space"/>
    <property type="evidence" value="ECO:0007669"/>
    <property type="project" value="TreeGrafter"/>
</dbReference>
<comment type="similarity">
    <text evidence="1 7">Belongs to the type-B carboxylesterase/lipase family.</text>
</comment>
<evidence type="ECO:0000256" key="1">
    <source>
        <dbReference type="ARBA" id="ARBA00005964"/>
    </source>
</evidence>
<dbReference type="PROSITE" id="PS00941">
    <property type="entry name" value="CARBOXYLESTERASE_B_2"/>
    <property type="match status" value="1"/>
</dbReference>
<accession>A0A8S1HE10</accession>
<dbReference type="OrthoDB" id="19653at2759"/>
<keyword evidence="10" id="KW-1185">Reference proteome</keyword>
<reference evidence="9" key="1">
    <citation type="submission" date="2020-10" db="EMBL/GenBank/DDBJ databases">
        <authorList>
            <person name="Kikuchi T."/>
        </authorList>
    </citation>
    <scope>NUCLEOTIDE SEQUENCE</scope>
    <source>
        <strain evidence="9">NKZ352</strain>
    </source>
</reference>
<evidence type="ECO:0000256" key="7">
    <source>
        <dbReference type="RuleBase" id="RU361235"/>
    </source>
</evidence>
<dbReference type="Proteomes" id="UP000835052">
    <property type="component" value="Unassembled WGS sequence"/>
</dbReference>
<dbReference type="EMBL" id="CAJGYM010000028">
    <property type="protein sequence ID" value="CAD6192518.1"/>
    <property type="molecule type" value="Genomic_DNA"/>
</dbReference>
<dbReference type="InterPro" id="IPR019826">
    <property type="entry name" value="Carboxylesterase_B_AS"/>
</dbReference>
<feature type="domain" description="Carboxylesterase type B" evidence="8">
    <location>
        <begin position="19"/>
        <end position="346"/>
    </location>
</feature>
<keyword evidence="5" id="KW-1015">Disulfide bond</keyword>
<evidence type="ECO:0000313" key="9">
    <source>
        <dbReference type="EMBL" id="CAD6192518.1"/>
    </source>
</evidence>
<keyword evidence="3 7" id="KW-0378">Hydrolase</keyword>
<dbReference type="PROSITE" id="PS00122">
    <property type="entry name" value="CARBOXYLESTERASE_B_1"/>
    <property type="match status" value="1"/>
</dbReference>
<keyword evidence="2" id="KW-0719">Serine esterase</keyword>
<dbReference type="SUPFAM" id="SSF53474">
    <property type="entry name" value="alpha/beta-Hydrolases"/>
    <property type="match status" value="1"/>
</dbReference>
<dbReference type="PANTHER" id="PTHR43918">
    <property type="entry name" value="ACETYLCHOLINESTERASE"/>
    <property type="match status" value="1"/>
</dbReference>
<feature type="active site" description="Acyl-ester intermediate" evidence="6">
    <location>
        <position position="210"/>
    </location>
</feature>
<gene>
    <name evidence="9" type="ORF">CAUJ_LOCUS8437</name>
</gene>
<dbReference type="InterPro" id="IPR000997">
    <property type="entry name" value="Cholinesterase"/>
</dbReference>
<dbReference type="GO" id="GO:0004104">
    <property type="term" value="F:cholinesterase activity"/>
    <property type="evidence" value="ECO:0007669"/>
    <property type="project" value="InterPro"/>
</dbReference>
<dbReference type="Pfam" id="PF00135">
    <property type="entry name" value="COesterase"/>
    <property type="match status" value="1"/>
</dbReference>
<sequence length="551" mass="62256">MTYKSAPNRPFQVSGVPVVLETRLGDIKGDEFFFLSRKIRSFLSVPFAEPPVELQRFQVARPKRAWPSILDATKPSPACFQLRDDYNTSFWGSEMWNANTPISEDCLYLNIWAPAEAYNLAVMVWLFGGGFYSGSPSLELYDGRALASAGNVIVVNVNYRLGPFGFLYLDHPDVPGNMGLLDQQMALHWIRDHISAFGGDPGKVCLFGESAGAASIVAHLIAPASRGLFGNAILQSGSLDNKWAMDSPSRAKQKSLELTRLVGYGADGVMPSSGPGAASDAAHVATETRLPRVPAPVNSLFSDRHFFRHNDALVSLRRLNFASVDVNLMIGMNRDEVLGVQPDIVRSAAKFIYGDEKCTFSDKKNRFYAQQVNNVVGDYFFTCDSLWLAREYANNRRIKGRVYVYYFAQSSSTNPWPKWVGAMHGYEIEFVFGLPLHVETYKRREAILSRKVVQFWTSFATSGRPRLDVPKRTESWSEYDGVNNTKWMMLKSGSNVRLIEEKKRSQCTFWRRVKDAEYSTYLTETYSPKASGSRQFLFYFLFLFPFFLTRI</sequence>
<dbReference type="PRINTS" id="PR00878">
    <property type="entry name" value="CHOLNESTRASE"/>
</dbReference>
<dbReference type="InterPro" id="IPR050654">
    <property type="entry name" value="AChE-related_enzymes"/>
</dbReference>
<evidence type="ECO:0000256" key="6">
    <source>
        <dbReference type="PIRSR" id="PIRSR600997-1"/>
    </source>
</evidence>
<dbReference type="AlphaFoldDB" id="A0A8S1HE10"/>
<dbReference type="EC" id="3.1.1.-" evidence="7"/>
<dbReference type="InterPro" id="IPR002018">
    <property type="entry name" value="CarbesteraseB"/>
</dbReference>
<proteinExistence type="inferred from homology"/>
<dbReference type="Gene3D" id="3.40.50.1820">
    <property type="entry name" value="alpha/beta hydrolase"/>
    <property type="match status" value="1"/>
</dbReference>
<organism evidence="9 10">
    <name type="scientific">Caenorhabditis auriculariae</name>
    <dbReference type="NCBI Taxonomy" id="2777116"/>
    <lineage>
        <taxon>Eukaryota</taxon>
        <taxon>Metazoa</taxon>
        <taxon>Ecdysozoa</taxon>
        <taxon>Nematoda</taxon>
        <taxon>Chromadorea</taxon>
        <taxon>Rhabditida</taxon>
        <taxon>Rhabditina</taxon>
        <taxon>Rhabditomorpha</taxon>
        <taxon>Rhabditoidea</taxon>
        <taxon>Rhabditidae</taxon>
        <taxon>Peloderinae</taxon>
        <taxon>Caenorhabditis</taxon>
    </lineage>
</organism>
<keyword evidence="4" id="KW-0531">Neurotransmitter degradation</keyword>
<evidence type="ECO:0000313" key="10">
    <source>
        <dbReference type="Proteomes" id="UP000835052"/>
    </source>
</evidence>
<dbReference type="InterPro" id="IPR029058">
    <property type="entry name" value="AB_hydrolase_fold"/>
</dbReference>
<dbReference type="InterPro" id="IPR019819">
    <property type="entry name" value="Carboxylesterase_B_CS"/>
</dbReference>
<dbReference type="GO" id="GO:0005886">
    <property type="term" value="C:plasma membrane"/>
    <property type="evidence" value="ECO:0007669"/>
    <property type="project" value="TreeGrafter"/>
</dbReference>
<evidence type="ECO:0000256" key="2">
    <source>
        <dbReference type="ARBA" id="ARBA00022487"/>
    </source>
</evidence>
<feature type="active site" description="Charge relay system" evidence="6">
    <location>
        <position position="424"/>
    </location>
</feature>